<dbReference type="GO" id="GO:0000995">
    <property type="term" value="F:RNA polymerase III general transcription initiation factor activity"/>
    <property type="evidence" value="ECO:0007669"/>
    <property type="project" value="TreeGrafter"/>
</dbReference>
<feature type="compositionally biased region" description="Acidic residues" evidence="3">
    <location>
        <begin position="458"/>
        <end position="474"/>
    </location>
</feature>
<dbReference type="OrthoDB" id="511529at2759"/>
<dbReference type="InterPro" id="IPR000812">
    <property type="entry name" value="TFIIB"/>
</dbReference>
<dbReference type="GO" id="GO:0001006">
    <property type="term" value="F:RNA polymerase III type 3 promoter sequence-specific DNA binding"/>
    <property type="evidence" value="ECO:0007669"/>
    <property type="project" value="TreeGrafter"/>
</dbReference>
<dbReference type="PANTHER" id="PTHR11618:SF64">
    <property type="entry name" value="TRANSCRIPTION FACTOR TFIIB CYCLIN-LIKE DOMAIN-CONTAINING PROTEIN"/>
    <property type="match status" value="1"/>
</dbReference>
<evidence type="ECO:0000313" key="7">
    <source>
        <dbReference type="RefSeq" id="XP_018437390.2"/>
    </source>
</evidence>
<feature type="domain" description="Transcription factor TFIIB cyclin-like" evidence="4">
    <location>
        <begin position="2"/>
        <end position="63"/>
    </location>
</feature>
<dbReference type="GO" id="GO:0097550">
    <property type="term" value="C:transcription preinitiation complex"/>
    <property type="evidence" value="ECO:0007669"/>
    <property type="project" value="TreeGrafter"/>
</dbReference>
<keyword evidence="2" id="KW-0804">Transcription</keyword>
<dbReference type="Pfam" id="PF07741">
    <property type="entry name" value="BRF1"/>
    <property type="match status" value="1"/>
</dbReference>
<dbReference type="GeneID" id="108809734"/>
<evidence type="ECO:0000256" key="2">
    <source>
        <dbReference type="ARBA" id="ARBA00023163"/>
    </source>
</evidence>
<feature type="compositionally biased region" description="Acidic residues" evidence="3">
    <location>
        <begin position="430"/>
        <end position="446"/>
    </location>
</feature>
<accession>A0A6J0JNZ5</accession>
<dbReference type="GO" id="GO:0005634">
    <property type="term" value="C:nucleus"/>
    <property type="evidence" value="ECO:0007669"/>
    <property type="project" value="TreeGrafter"/>
</dbReference>
<dbReference type="Gene3D" id="1.10.472.10">
    <property type="entry name" value="Cyclin-like"/>
    <property type="match status" value="2"/>
</dbReference>
<feature type="compositionally biased region" description="Basic and acidic residues" evidence="3">
    <location>
        <begin position="417"/>
        <end position="429"/>
    </location>
</feature>
<dbReference type="Proteomes" id="UP000504610">
    <property type="component" value="Chromosome 6"/>
</dbReference>
<dbReference type="AlphaFoldDB" id="A0A6J0JNZ5"/>
<proteinExistence type="predicted"/>
<dbReference type="InterPro" id="IPR011665">
    <property type="entry name" value="BRF1_TBP-bd_dom"/>
</dbReference>
<evidence type="ECO:0000313" key="6">
    <source>
        <dbReference type="Proteomes" id="UP000504610"/>
    </source>
</evidence>
<dbReference type="GO" id="GO:0070897">
    <property type="term" value="P:transcription preinitiation complex assembly"/>
    <property type="evidence" value="ECO:0007669"/>
    <property type="project" value="InterPro"/>
</dbReference>
<dbReference type="Pfam" id="PF00382">
    <property type="entry name" value="TFIIB"/>
    <property type="match status" value="2"/>
</dbReference>
<feature type="region of interest" description="Disordered" evidence="3">
    <location>
        <begin position="351"/>
        <end position="383"/>
    </location>
</feature>
<dbReference type="InterPro" id="IPR013150">
    <property type="entry name" value="TFIIB_cyclin"/>
</dbReference>
<reference evidence="6" key="1">
    <citation type="journal article" date="2019" name="Database">
        <title>The radish genome database (RadishGD): an integrated information resource for radish genomics.</title>
        <authorList>
            <person name="Yu H.J."/>
            <person name="Baek S."/>
            <person name="Lee Y.J."/>
            <person name="Cho A."/>
            <person name="Mun J.H."/>
        </authorList>
    </citation>
    <scope>NUCLEOTIDE SEQUENCE [LARGE SCALE GENOMIC DNA]</scope>
    <source>
        <strain evidence="6">cv. WK10039</strain>
    </source>
</reference>
<sequence length="474" mass="53528">MAFRLFMMAADQNFTRGRRSELVLSSCLYLACRKKKIAVLLIDFSSYLRVSVYELGSVYLQLCELFYMVDNPNREDLEELVDPSIFIERFTKGLLKGGAHGKKTKEDVMKTTENIISSMKRDWMQTGRKPSGICGAAMYIAAISQGITCSTTDIAHIVHMCGATITKRLNEFANTEAASLTVEELDKSKSIPFTPRPNSDKEVVNCKHKDSQSFGYGLCKDCHEKFMKVSGGVVGGSDPPAFQRAEKERMAKAAREENEGGGIEKIEEEPYWNAEASDESDNLSDLDGDPVVDGCILDEDEKVAMKKSWEFLNRDWLKEQADKEAALKTASEAFNASNANCPEYARNLVEASKASVTNSRKEKRKKRAEEAKNAPPASTPLEAVTRALDRKNISFNYELLEELLDTSSGEKSHKKSRTETVIEKKKKEVEIEEEEEEEAEEDEEQPYEMNTDEKFYEDQVEEEKDEDGYDFGLY</sequence>
<evidence type="ECO:0000259" key="5">
    <source>
        <dbReference type="Pfam" id="PF07741"/>
    </source>
</evidence>
<evidence type="ECO:0000256" key="1">
    <source>
        <dbReference type="ARBA" id="ARBA00023015"/>
    </source>
</evidence>
<dbReference type="SUPFAM" id="SSF47954">
    <property type="entry name" value="Cyclin-like"/>
    <property type="match status" value="2"/>
</dbReference>
<dbReference type="GO" id="GO:0000126">
    <property type="term" value="C:transcription factor TFIIIB complex"/>
    <property type="evidence" value="ECO:0007669"/>
    <property type="project" value="TreeGrafter"/>
</dbReference>
<feature type="domain" description="Brf1 TBP-binding" evidence="5">
    <location>
        <begin position="284"/>
        <end position="404"/>
    </location>
</feature>
<feature type="domain" description="Transcription factor TFIIB cyclin-like" evidence="4">
    <location>
        <begin position="80"/>
        <end position="175"/>
    </location>
</feature>
<dbReference type="InterPro" id="IPR036915">
    <property type="entry name" value="Cyclin-like_sf"/>
</dbReference>
<gene>
    <name evidence="7" type="primary">LOC108809734</name>
</gene>
<dbReference type="KEGG" id="rsz:108809734"/>
<feature type="region of interest" description="Disordered" evidence="3">
    <location>
        <begin position="404"/>
        <end position="474"/>
    </location>
</feature>
<name>A0A6J0JNZ5_RAPSA</name>
<dbReference type="PANTHER" id="PTHR11618">
    <property type="entry name" value="TRANSCRIPTION INITIATION FACTOR IIB-RELATED"/>
    <property type="match status" value="1"/>
</dbReference>
<feature type="compositionally biased region" description="Basic and acidic residues" evidence="3">
    <location>
        <begin position="253"/>
        <end position="265"/>
    </location>
</feature>
<dbReference type="GO" id="GO:0017025">
    <property type="term" value="F:TBP-class protein binding"/>
    <property type="evidence" value="ECO:0007669"/>
    <property type="project" value="InterPro"/>
</dbReference>
<dbReference type="FunFam" id="1.10.472.10:FF:000066">
    <property type="entry name" value="Transcription factor IIIB subunit"/>
    <property type="match status" value="1"/>
</dbReference>
<evidence type="ECO:0000259" key="4">
    <source>
        <dbReference type="Pfam" id="PF00382"/>
    </source>
</evidence>
<dbReference type="Gene3D" id="1.20.5.650">
    <property type="entry name" value="Single helix bin"/>
    <property type="match status" value="1"/>
</dbReference>
<keyword evidence="6" id="KW-1185">Reference proteome</keyword>
<organism evidence="6 7">
    <name type="scientific">Raphanus sativus</name>
    <name type="common">Radish</name>
    <name type="synonym">Raphanus raphanistrum var. sativus</name>
    <dbReference type="NCBI Taxonomy" id="3726"/>
    <lineage>
        <taxon>Eukaryota</taxon>
        <taxon>Viridiplantae</taxon>
        <taxon>Streptophyta</taxon>
        <taxon>Embryophyta</taxon>
        <taxon>Tracheophyta</taxon>
        <taxon>Spermatophyta</taxon>
        <taxon>Magnoliopsida</taxon>
        <taxon>eudicotyledons</taxon>
        <taxon>Gunneridae</taxon>
        <taxon>Pentapetalae</taxon>
        <taxon>rosids</taxon>
        <taxon>malvids</taxon>
        <taxon>Brassicales</taxon>
        <taxon>Brassicaceae</taxon>
        <taxon>Brassiceae</taxon>
        <taxon>Raphanus</taxon>
    </lineage>
</organism>
<feature type="compositionally biased region" description="Acidic residues" evidence="3">
    <location>
        <begin position="266"/>
        <end position="287"/>
    </location>
</feature>
<dbReference type="CDD" id="cd20554">
    <property type="entry name" value="CYCLIN_TFIIIB90_rpt2"/>
    <property type="match status" value="1"/>
</dbReference>
<keyword evidence="1" id="KW-0805">Transcription regulation</keyword>
<dbReference type="RefSeq" id="XP_018437390.2">
    <property type="nucleotide sequence ID" value="XM_018581888.2"/>
</dbReference>
<evidence type="ECO:0000256" key="3">
    <source>
        <dbReference type="SAM" id="MobiDB-lite"/>
    </source>
</evidence>
<feature type="region of interest" description="Disordered" evidence="3">
    <location>
        <begin position="253"/>
        <end position="287"/>
    </location>
</feature>
<protein>
    <submittedName>
        <fullName evidence="7">Transcription factor IIIB 60 kDa subunit isoform X2</fullName>
    </submittedName>
</protein>
<reference evidence="7" key="2">
    <citation type="submission" date="2025-08" db="UniProtKB">
        <authorList>
            <consortium name="RefSeq"/>
        </authorList>
    </citation>
    <scope>IDENTIFICATION</scope>
    <source>
        <tissue evidence="7">Leaf</tissue>
    </source>
</reference>